<accession>A0A517ZX35</accession>
<evidence type="ECO:0000313" key="2">
    <source>
        <dbReference type="Proteomes" id="UP000319383"/>
    </source>
</evidence>
<proteinExistence type="predicted"/>
<gene>
    <name evidence="1" type="ORF">Mal52_55620</name>
</gene>
<evidence type="ECO:0000313" key="1">
    <source>
        <dbReference type="EMBL" id="QDU47034.1"/>
    </source>
</evidence>
<protein>
    <submittedName>
        <fullName evidence="1">WbqC-like protein family protein</fullName>
    </submittedName>
</protein>
<sequence>MKLGIMQPYLFPWIGYFQLVNLVDELVIYDDVQYIKNGWINRNRLLINGQPRYFTLPVLKASHALPICARRFASSFERDKRRTLKSLEMAYAAAPHFRDTLNLVQDCFACRDDNVAAFVSHTLSKVCDALGIETLLRRSSELKHSPAMRGQNRVLDICRALHASHYVNAIGGTDLYESDVFAQNGQQLSFLQTRDVAYQQFQNTFQPNLSIIDVMMFNNRDQIAALLHEFDLKSPHC</sequence>
<organism evidence="1 2">
    <name type="scientific">Symmachiella dynata</name>
    <dbReference type="NCBI Taxonomy" id="2527995"/>
    <lineage>
        <taxon>Bacteria</taxon>
        <taxon>Pseudomonadati</taxon>
        <taxon>Planctomycetota</taxon>
        <taxon>Planctomycetia</taxon>
        <taxon>Planctomycetales</taxon>
        <taxon>Planctomycetaceae</taxon>
        <taxon>Symmachiella</taxon>
    </lineage>
</organism>
<dbReference type="InterPro" id="IPR014985">
    <property type="entry name" value="WbqC"/>
</dbReference>
<dbReference type="Pfam" id="PF08889">
    <property type="entry name" value="WbqC"/>
    <property type="match status" value="1"/>
</dbReference>
<reference evidence="1 2" key="1">
    <citation type="submission" date="2019-02" db="EMBL/GenBank/DDBJ databases">
        <title>Deep-cultivation of Planctomycetes and their phenomic and genomic characterization uncovers novel biology.</title>
        <authorList>
            <person name="Wiegand S."/>
            <person name="Jogler M."/>
            <person name="Boedeker C."/>
            <person name="Pinto D."/>
            <person name="Vollmers J."/>
            <person name="Rivas-Marin E."/>
            <person name="Kohn T."/>
            <person name="Peeters S.H."/>
            <person name="Heuer A."/>
            <person name="Rast P."/>
            <person name="Oberbeckmann S."/>
            <person name="Bunk B."/>
            <person name="Jeske O."/>
            <person name="Meyerdierks A."/>
            <person name="Storesund J.E."/>
            <person name="Kallscheuer N."/>
            <person name="Luecker S."/>
            <person name="Lage O.M."/>
            <person name="Pohl T."/>
            <person name="Merkel B.J."/>
            <person name="Hornburger P."/>
            <person name="Mueller R.-W."/>
            <person name="Bruemmer F."/>
            <person name="Labrenz M."/>
            <person name="Spormann A.M."/>
            <person name="Op den Camp H."/>
            <person name="Overmann J."/>
            <person name="Amann R."/>
            <person name="Jetten M.S.M."/>
            <person name="Mascher T."/>
            <person name="Medema M.H."/>
            <person name="Devos D.P."/>
            <person name="Kaster A.-K."/>
            <person name="Ovreas L."/>
            <person name="Rohde M."/>
            <person name="Galperin M.Y."/>
            <person name="Jogler C."/>
        </authorList>
    </citation>
    <scope>NUCLEOTIDE SEQUENCE [LARGE SCALE GENOMIC DNA]</scope>
    <source>
        <strain evidence="1 2">Mal52</strain>
    </source>
</reference>
<dbReference type="EMBL" id="CP036276">
    <property type="protein sequence ID" value="QDU47034.1"/>
    <property type="molecule type" value="Genomic_DNA"/>
</dbReference>
<keyword evidence="2" id="KW-1185">Reference proteome</keyword>
<name>A0A517ZX35_9PLAN</name>
<dbReference type="AlphaFoldDB" id="A0A517ZX35"/>
<dbReference type="RefSeq" id="WP_145379653.1">
    <property type="nucleotide sequence ID" value="NZ_CP036276.1"/>
</dbReference>
<dbReference type="Proteomes" id="UP000319383">
    <property type="component" value="Chromosome"/>
</dbReference>
<dbReference type="KEGG" id="sdyn:Mal52_55620"/>